<protein>
    <recommendedName>
        <fullName evidence="4 5">dTDP-4-dehydrorhamnose 3,5-epimerase</fullName>
        <ecNumber evidence="3 5">5.1.3.13</ecNumber>
    </recommendedName>
    <alternativeName>
        <fullName evidence="5">Thymidine diphospho-4-keto-rhamnose 3,5-epimerase</fullName>
    </alternativeName>
</protein>
<evidence type="ECO:0000256" key="2">
    <source>
        <dbReference type="ARBA" id="ARBA00001997"/>
    </source>
</evidence>
<dbReference type="GO" id="GO:0008830">
    <property type="term" value="F:dTDP-4-dehydrorhamnose 3,5-epimerase activity"/>
    <property type="evidence" value="ECO:0007669"/>
    <property type="project" value="UniProtKB-EC"/>
</dbReference>
<evidence type="ECO:0000313" key="6">
    <source>
        <dbReference type="EMBL" id="MCG5031005.1"/>
    </source>
</evidence>
<accession>A0ABS9MRZ1</accession>
<keyword evidence="7" id="KW-1185">Reference proteome</keyword>
<dbReference type="Proteomes" id="UP001297600">
    <property type="component" value="Unassembled WGS sequence"/>
</dbReference>
<evidence type="ECO:0000256" key="4">
    <source>
        <dbReference type="ARBA" id="ARBA00019595"/>
    </source>
</evidence>
<comment type="caution">
    <text evidence="6">The sequence shown here is derived from an EMBL/GenBank/DDBJ whole genome shotgun (WGS) entry which is preliminary data.</text>
</comment>
<sequence length="190" mass="20972">MEKLETALPGVFVLEPRISGDGRGYFCETWNERTMAEAGLDVRFVQDNESLSHYGVIRGLHYQKGGASQAKLVRVIEGEVLDVALDLRAGSPTFGRFAAVKLSGENHRQVFIPKGFAHGFAVLSKRAVFAYKCDAFYEPAAEGSVSALDPELGIDWGVPASQASFSEKDRNAQSFARYRSNPDFFFGRRP</sequence>
<evidence type="ECO:0000256" key="5">
    <source>
        <dbReference type="RuleBase" id="RU364069"/>
    </source>
</evidence>
<dbReference type="CDD" id="cd00438">
    <property type="entry name" value="cupin_RmlC"/>
    <property type="match status" value="1"/>
</dbReference>
<comment type="catalytic activity">
    <reaction evidence="1 5">
        <text>dTDP-4-dehydro-6-deoxy-alpha-D-glucose = dTDP-4-dehydro-beta-L-rhamnose</text>
        <dbReference type="Rhea" id="RHEA:16969"/>
        <dbReference type="ChEBI" id="CHEBI:57649"/>
        <dbReference type="ChEBI" id="CHEBI:62830"/>
        <dbReference type="EC" id="5.1.3.13"/>
    </reaction>
</comment>
<comment type="similarity">
    <text evidence="5">Belongs to the dTDP-4-dehydrorhamnose 3,5-epimerase family.</text>
</comment>
<reference evidence="6 7" key="1">
    <citation type="submission" date="2022-02" db="EMBL/GenBank/DDBJ databases">
        <title>Mesosutterella porci, a novel member of the family Sutterellaceae from pig feces.</title>
        <authorList>
            <person name="Wylensek D."/>
            <person name="Clavel T."/>
        </authorList>
    </citation>
    <scope>NUCLEOTIDE SEQUENCE [LARGE SCALE GENOMIC DNA]</scope>
    <source>
        <strain evidence="7">oilRF-744-wt-GAM-9</strain>
    </source>
</reference>
<proteinExistence type="inferred from homology"/>
<keyword evidence="5 6" id="KW-0413">Isomerase</keyword>
<gene>
    <name evidence="6" type="primary">rfbC</name>
    <name evidence="6" type="ORF">MAF45_06030</name>
</gene>
<dbReference type="InterPro" id="IPR014710">
    <property type="entry name" value="RmlC-like_jellyroll"/>
</dbReference>
<dbReference type="InterPro" id="IPR011051">
    <property type="entry name" value="RmlC_Cupin_sf"/>
</dbReference>
<dbReference type="NCBIfam" id="TIGR01221">
    <property type="entry name" value="rmlC"/>
    <property type="match status" value="1"/>
</dbReference>
<dbReference type="PANTHER" id="PTHR21047">
    <property type="entry name" value="DTDP-6-DEOXY-D-GLUCOSE-3,5 EPIMERASE"/>
    <property type="match status" value="1"/>
</dbReference>
<organism evidence="6 7">
    <name type="scientific">Mesosutterella porci</name>
    <dbReference type="NCBI Taxonomy" id="2915351"/>
    <lineage>
        <taxon>Bacteria</taxon>
        <taxon>Pseudomonadati</taxon>
        <taxon>Pseudomonadota</taxon>
        <taxon>Betaproteobacteria</taxon>
        <taxon>Burkholderiales</taxon>
        <taxon>Sutterellaceae</taxon>
        <taxon>Mesosutterella</taxon>
    </lineage>
</organism>
<dbReference type="EC" id="5.1.3.13" evidence="3 5"/>
<evidence type="ECO:0000313" key="7">
    <source>
        <dbReference type="Proteomes" id="UP001297600"/>
    </source>
</evidence>
<dbReference type="Pfam" id="PF00908">
    <property type="entry name" value="dTDP_sugar_isom"/>
    <property type="match status" value="1"/>
</dbReference>
<dbReference type="SUPFAM" id="SSF51182">
    <property type="entry name" value="RmlC-like cupins"/>
    <property type="match status" value="1"/>
</dbReference>
<comment type="function">
    <text evidence="2 5">Catalyzes the epimerization of the C3' and C5'positions of dTDP-6-deoxy-D-xylo-4-hexulose, forming dTDP-6-deoxy-L-lyxo-4-hexulose.</text>
</comment>
<name>A0ABS9MRZ1_9BURK</name>
<comment type="pathway">
    <text evidence="5">Carbohydrate biosynthesis; dTDP-L-rhamnose biosynthesis.</text>
</comment>
<dbReference type="PANTHER" id="PTHR21047:SF2">
    <property type="entry name" value="THYMIDINE DIPHOSPHO-4-KETO-RHAMNOSE 3,5-EPIMERASE"/>
    <property type="match status" value="1"/>
</dbReference>
<dbReference type="EMBL" id="JAKNCT010000006">
    <property type="protein sequence ID" value="MCG5031005.1"/>
    <property type="molecule type" value="Genomic_DNA"/>
</dbReference>
<comment type="subunit">
    <text evidence="5">Homodimer.</text>
</comment>
<evidence type="ECO:0000256" key="1">
    <source>
        <dbReference type="ARBA" id="ARBA00001298"/>
    </source>
</evidence>
<evidence type="ECO:0000256" key="3">
    <source>
        <dbReference type="ARBA" id="ARBA00012098"/>
    </source>
</evidence>
<dbReference type="InterPro" id="IPR000888">
    <property type="entry name" value="RmlC-like"/>
</dbReference>
<dbReference type="Gene3D" id="2.60.120.10">
    <property type="entry name" value="Jelly Rolls"/>
    <property type="match status" value="1"/>
</dbReference>
<dbReference type="RefSeq" id="WP_237978658.1">
    <property type="nucleotide sequence ID" value="NZ_JAKNCT010000006.1"/>
</dbReference>